<dbReference type="EMBL" id="UYJE01006948">
    <property type="protein sequence ID" value="VDI50366.1"/>
    <property type="molecule type" value="Genomic_DNA"/>
</dbReference>
<evidence type="ECO:0000256" key="2">
    <source>
        <dbReference type="SAM" id="SignalP"/>
    </source>
</evidence>
<accession>A0A8B6FMV0</accession>
<reference evidence="3" key="1">
    <citation type="submission" date="2018-11" db="EMBL/GenBank/DDBJ databases">
        <authorList>
            <person name="Alioto T."/>
            <person name="Alioto T."/>
        </authorList>
    </citation>
    <scope>NUCLEOTIDE SEQUENCE</scope>
</reference>
<feature type="region of interest" description="Disordered" evidence="1">
    <location>
        <begin position="442"/>
        <end position="519"/>
    </location>
</feature>
<feature type="region of interest" description="Disordered" evidence="1">
    <location>
        <begin position="339"/>
        <end position="359"/>
    </location>
</feature>
<feature type="signal peptide" evidence="2">
    <location>
        <begin position="1"/>
        <end position="20"/>
    </location>
</feature>
<feature type="region of interest" description="Disordered" evidence="1">
    <location>
        <begin position="376"/>
        <end position="397"/>
    </location>
</feature>
<keyword evidence="4" id="KW-1185">Reference proteome</keyword>
<feature type="chain" id="PRO_5032601988" evidence="2">
    <location>
        <begin position="21"/>
        <end position="519"/>
    </location>
</feature>
<dbReference type="Proteomes" id="UP000596742">
    <property type="component" value="Unassembled WGS sequence"/>
</dbReference>
<protein>
    <submittedName>
        <fullName evidence="3">Uncharacterized protein</fullName>
    </submittedName>
</protein>
<feature type="compositionally biased region" description="Polar residues" evidence="1">
    <location>
        <begin position="348"/>
        <end position="358"/>
    </location>
</feature>
<dbReference type="OrthoDB" id="6114295at2759"/>
<proteinExistence type="predicted"/>
<evidence type="ECO:0000256" key="1">
    <source>
        <dbReference type="SAM" id="MobiDB-lite"/>
    </source>
</evidence>
<sequence length="519" mass="59593">MFLVIIFLVNCLLSLKDVAAMDCQCTCTSPEHPNEKFTATIRKDIFTFNAMKIDKEIAPRRSERINTKPDIKSRSEAIQKNKAKQPIRNKEKNRLNNVWDTLGIKHKQKTNTKKLDNSVTNKQDNYNVWQGFKRPTKNSKASNTNVWGLIKGVGKRHNNANNSPQVMNQLDHTIISNEFNSITQPTGNTNHRNSNNWMQQNYRNNHQDHIVQNFRDHRNNNHLNTMNSNHGRNMRHGSNINHETNVNYGTNTMHGTNMNHGTNVNYGTNTRHGTNINHGTNIGHGTNIDHGTNTGHGTNINHETHIGHGTNIGHDSNKYHGTNINHGNNNYHGTNNNHDGNHINHGNSLTSQNNNDYGHNNEHRVQENDINTARYDHHQKQQSRNRTTKSNWSDQTHNHYPRVHQTNQGHANSHNFYDHKNHQWRTEQGINKELVLINSLGKPEKSSKTHPMRGPKPQSVTNFPAWIPWQPVQTNNKNRHSQTAHVNGYDPGHTQWTTTMDPLNSNNTDIEPIERELVH</sequence>
<name>A0A8B6FMV0_MYTGA</name>
<keyword evidence="2" id="KW-0732">Signal</keyword>
<evidence type="ECO:0000313" key="3">
    <source>
        <dbReference type="EMBL" id="VDI50366.1"/>
    </source>
</evidence>
<evidence type="ECO:0000313" key="4">
    <source>
        <dbReference type="Proteomes" id="UP000596742"/>
    </source>
</evidence>
<feature type="compositionally biased region" description="Polar residues" evidence="1">
    <location>
        <begin position="494"/>
        <end position="509"/>
    </location>
</feature>
<organism evidence="3 4">
    <name type="scientific">Mytilus galloprovincialis</name>
    <name type="common">Mediterranean mussel</name>
    <dbReference type="NCBI Taxonomy" id="29158"/>
    <lineage>
        <taxon>Eukaryota</taxon>
        <taxon>Metazoa</taxon>
        <taxon>Spiralia</taxon>
        <taxon>Lophotrochozoa</taxon>
        <taxon>Mollusca</taxon>
        <taxon>Bivalvia</taxon>
        <taxon>Autobranchia</taxon>
        <taxon>Pteriomorphia</taxon>
        <taxon>Mytilida</taxon>
        <taxon>Mytiloidea</taxon>
        <taxon>Mytilidae</taxon>
        <taxon>Mytilinae</taxon>
        <taxon>Mytilus</taxon>
    </lineage>
</organism>
<comment type="caution">
    <text evidence="3">The sequence shown here is derived from an EMBL/GenBank/DDBJ whole genome shotgun (WGS) entry which is preliminary data.</text>
</comment>
<dbReference type="AlphaFoldDB" id="A0A8B6FMV0"/>
<gene>
    <name evidence="3" type="ORF">MGAL_10B063900</name>
</gene>